<evidence type="ECO:0000313" key="10">
    <source>
        <dbReference type="Proteomes" id="UP000695023"/>
    </source>
</evidence>
<proteinExistence type="predicted"/>
<evidence type="ECO:0000313" key="11">
    <source>
        <dbReference type="RefSeq" id="XP_005741922.1"/>
    </source>
</evidence>
<evidence type="ECO:0000256" key="6">
    <source>
        <dbReference type="ARBA" id="ARBA00023157"/>
    </source>
</evidence>
<keyword evidence="10" id="KW-1185">Reference proteome</keyword>
<evidence type="ECO:0000256" key="7">
    <source>
        <dbReference type="ARBA" id="ARBA00023180"/>
    </source>
</evidence>
<dbReference type="GO" id="GO:0005886">
    <property type="term" value="C:plasma membrane"/>
    <property type="evidence" value="ECO:0007669"/>
    <property type="project" value="UniProtKB-SubCell"/>
</dbReference>
<reference evidence="11" key="1">
    <citation type="submission" date="2025-08" db="UniProtKB">
        <authorList>
            <consortium name="RefSeq"/>
        </authorList>
    </citation>
    <scope>IDENTIFICATION</scope>
</reference>
<evidence type="ECO:0000259" key="9">
    <source>
        <dbReference type="PROSITE" id="PS50835"/>
    </source>
</evidence>
<dbReference type="InterPro" id="IPR052051">
    <property type="entry name" value="TCR_complex_component"/>
</dbReference>
<evidence type="ECO:0000256" key="5">
    <source>
        <dbReference type="ARBA" id="ARBA00023136"/>
    </source>
</evidence>
<keyword evidence="3" id="KW-0732">Signal</keyword>
<feature type="transmembrane region" description="Helical" evidence="8">
    <location>
        <begin position="154"/>
        <end position="172"/>
    </location>
</feature>
<dbReference type="SUPFAM" id="SSF48726">
    <property type="entry name" value="Immunoglobulin"/>
    <property type="match status" value="1"/>
</dbReference>
<dbReference type="SMART" id="SM00409">
    <property type="entry name" value="IG"/>
    <property type="match status" value="1"/>
</dbReference>
<dbReference type="AlphaFoldDB" id="A0A9Y3VRZ8"/>
<keyword evidence="6" id="KW-1015">Disulfide bond</keyword>
<dbReference type="InterPro" id="IPR013106">
    <property type="entry name" value="Ig_V-set"/>
</dbReference>
<keyword evidence="7" id="KW-0325">Glycoprotein</keyword>
<dbReference type="PROSITE" id="PS50835">
    <property type="entry name" value="IG_LIKE"/>
    <property type="match status" value="1"/>
</dbReference>
<organism evidence="10 11">
    <name type="scientific">Pundamilia nyererei</name>
    <dbReference type="NCBI Taxonomy" id="303518"/>
    <lineage>
        <taxon>Eukaryota</taxon>
        <taxon>Metazoa</taxon>
        <taxon>Chordata</taxon>
        <taxon>Craniata</taxon>
        <taxon>Vertebrata</taxon>
        <taxon>Euteleostomi</taxon>
        <taxon>Actinopterygii</taxon>
        <taxon>Neopterygii</taxon>
        <taxon>Teleostei</taxon>
        <taxon>Neoteleostei</taxon>
        <taxon>Acanthomorphata</taxon>
        <taxon>Ovalentaria</taxon>
        <taxon>Cichlomorphae</taxon>
        <taxon>Cichliformes</taxon>
        <taxon>Cichlidae</taxon>
        <taxon>African cichlids</taxon>
        <taxon>Pseudocrenilabrinae</taxon>
        <taxon>Haplochromini</taxon>
        <taxon>Pundamilia</taxon>
    </lineage>
</organism>
<keyword evidence="8" id="KW-0812">Transmembrane</keyword>
<dbReference type="GO" id="GO:0002376">
    <property type="term" value="P:immune system process"/>
    <property type="evidence" value="ECO:0007669"/>
    <property type="project" value="UniProtKB-KW"/>
</dbReference>
<evidence type="ECO:0000256" key="3">
    <source>
        <dbReference type="ARBA" id="ARBA00022729"/>
    </source>
</evidence>
<keyword evidence="4" id="KW-0391">Immunity</keyword>
<evidence type="ECO:0000256" key="2">
    <source>
        <dbReference type="ARBA" id="ARBA00022475"/>
    </source>
</evidence>
<evidence type="ECO:0000256" key="4">
    <source>
        <dbReference type="ARBA" id="ARBA00022859"/>
    </source>
</evidence>
<dbReference type="Gene3D" id="2.60.40.10">
    <property type="entry name" value="Immunoglobulins"/>
    <property type="match status" value="1"/>
</dbReference>
<evidence type="ECO:0000256" key="1">
    <source>
        <dbReference type="ARBA" id="ARBA00004236"/>
    </source>
</evidence>
<feature type="domain" description="Ig-like" evidence="9">
    <location>
        <begin position="22"/>
        <end position="123"/>
    </location>
</feature>
<comment type="subcellular location">
    <subcellularLocation>
        <location evidence="1">Cell membrane</location>
    </subcellularLocation>
</comment>
<dbReference type="GeneID" id="102212835"/>
<dbReference type="InterPro" id="IPR013783">
    <property type="entry name" value="Ig-like_fold"/>
</dbReference>
<dbReference type="Proteomes" id="UP000695023">
    <property type="component" value="Unplaced"/>
</dbReference>
<evidence type="ECO:0000256" key="8">
    <source>
        <dbReference type="SAM" id="Phobius"/>
    </source>
</evidence>
<dbReference type="Pfam" id="PF07686">
    <property type="entry name" value="V-set"/>
    <property type="match status" value="1"/>
</dbReference>
<dbReference type="InterPro" id="IPR003599">
    <property type="entry name" value="Ig_sub"/>
</dbReference>
<dbReference type="InterPro" id="IPR036179">
    <property type="entry name" value="Ig-like_dom_sf"/>
</dbReference>
<keyword evidence="5 8" id="KW-0472">Membrane</keyword>
<name>A0A9Y3VRZ8_9CICH</name>
<accession>A0A9Y3VRZ8</accession>
<dbReference type="PANTHER" id="PTHR19433:SF111">
    <property type="entry name" value="T CELL RECEPTOR ALPHA VARIABLE 4"/>
    <property type="match status" value="1"/>
</dbReference>
<dbReference type="GO" id="GO:0009617">
    <property type="term" value="P:response to bacterium"/>
    <property type="evidence" value="ECO:0007669"/>
    <property type="project" value="TreeGrafter"/>
</dbReference>
<protein>
    <submittedName>
        <fullName evidence="11">Uncharacterized protein LOC102212835</fullName>
    </submittedName>
</protein>
<keyword evidence="8" id="KW-1133">Transmembrane helix</keyword>
<keyword evidence="2" id="KW-1003">Cell membrane</keyword>
<gene>
    <name evidence="11" type="primary">LOC102212835</name>
</gene>
<sequence length="230" mass="25895">MKEDIQSQRMVWTPLAHPEKSPKNSVSGWISVLAFEFHSVEVQPDEEVTLQCSNLSNYHVHLFWFRMTNRPNASRISSMVSPESNVTFNEGFQNGKFSMTSNTSVLFLEIEQVDSSDSGLYVCGELKNEMFIIYGATNLKVQGKLDSSQNPSTMILGSLTVFLLLVIIGLIVKIRKFHTAQDDGQNPQRSENVDSGAMNYAALSFPLRTKIRRSVPQRELEPNVVYAATR</sequence>
<dbReference type="PANTHER" id="PTHR19433">
    <property type="entry name" value="T-CELL RECEPTOR ALPHA CHAIN V REGION-RELATED"/>
    <property type="match status" value="1"/>
</dbReference>
<dbReference type="RefSeq" id="XP_005741922.1">
    <property type="nucleotide sequence ID" value="XM_005741865.1"/>
</dbReference>
<dbReference type="InterPro" id="IPR007110">
    <property type="entry name" value="Ig-like_dom"/>
</dbReference>